<dbReference type="AlphaFoldDB" id="A0A369IFI7"/>
<keyword evidence="2" id="KW-1185">Reference proteome</keyword>
<sequence length="250" mass="26453">MDLFHKTASVRPLPNPLKTKPFFAILNASLGEDTMNTIQKAGFYAFSALTMLAQGCGKNSDPTPVGPIEPTKTVDAAVVFNVGQNDKLKVFGAYDAATNTIMNDFDLQFNTPSGSIITGLDLNEPYKLVVPDNLQIAPESPANAASPNFAAKDPNKAILTVIAKDGSFGTIDVMDPETKKLVRQNVVAITVKTDDKTGIATEGMTKAIKTSGGFNGLLESVRKNTGTLLNTKASVSGFSTNATYVPYAGQ</sequence>
<evidence type="ECO:0000313" key="2">
    <source>
        <dbReference type="Proteomes" id="UP000253141"/>
    </source>
</evidence>
<comment type="caution">
    <text evidence="1">The sequence shown here is derived from an EMBL/GenBank/DDBJ whole genome shotgun (WGS) entry which is preliminary data.</text>
</comment>
<organism evidence="1 2">
    <name type="scientific">Runella aurantiaca</name>
    <dbReference type="NCBI Taxonomy" id="2282308"/>
    <lineage>
        <taxon>Bacteria</taxon>
        <taxon>Pseudomonadati</taxon>
        <taxon>Bacteroidota</taxon>
        <taxon>Cytophagia</taxon>
        <taxon>Cytophagales</taxon>
        <taxon>Spirosomataceae</taxon>
        <taxon>Runella</taxon>
    </lineage>
</organism>
<dbReference type="Proteomes" id="UP000253141">
    <property type="component" value="Unassembled WGS sequence"/>
</dbReference>
<accession>A0A369IFI7</accession>
<proteinExistence type="predicted"/>
<protein>
    <submittedName>
        <fullName evidence="1">Uncharacterized protein</fullName>
    </submittedName>
</protein>
<reference evidence="1 2" key="1">
    <citation type="submission" date="2018-07" db="EMBL/GenBank/DDBJ databases">
        <title>Genome analysis of Runella aurantiaca.</title>
        <authorList>
            <person name="Yang X."/>
        </authorList>
    </citation>
    <scope>NUCLEOTIDE SEQUENCE [LARGE SCALE GENOMIC DNA]</scope>
    <source>
        <strain evidence="1 2">YX9</strain>
    </source>
</reference>
<evidence type="ECO:0000313" key="1">
    <source>
        <dbReference type="EMBL" id="RDB07822.1"/>
    </source>
</evidence>
<gene>
    <name evidence="1" type="ORF">DVG78_01850</name>
</gene>
<name>A0A369IFI7_9BACT</name>
<dbReference type="EMBL" id="QPIW01000001">
    <property type="protein sequence ID" value="RDB07822.1"/>
    <property type="molecule type" value="Genomic_DNA"/>
</dbReference>